<dbReference type="SUPFAM" id="SSF51445">
    <property type="entry name" value="(Trans)glycosidases"/>
    <property type="match status" value="1"/>
</dbReference>
<keyword evidence="3 7" id="KW-0326">Glycosidase</keyword>
<dbReference type="InterPro" id="IPR019800">
    <property type="entry name" value="Glyco_hydro_3_AS"/>
</dbReference>
<dbReference type="GO" id="GO:0005975">
    <property type="term" value="P:carbohydrate metabolic process"/>
    <property type="evidence" value="ECO:0007669"/>
    <property type="project" value="InterPro"/>
</dbReference>
<comment type="similarity">
    <text evidence="1">Belongs to the glycosyl hydrolase 3 family.</text>
</comment>
<evidence type="ECO:0000313" key="8">
    <source>
        <dbReference type="Proteomes" id="UP000275076"/>
    </source>
</evidence>
<reference evidence="7 8" key="1">
    <citation type="submission" date="2018-10" db="EMBL/GenBank/DDBJ databases">
        <title>Draft genome sequence of Bacillus salarius IM0101, isolated from a hypersaline soil in Inner Mongolia, China.</title>
        <authorList>
            <person name="Yamprayoonswat W."/>
            <person name="Boonvisut S."/>
            <person name="Jumpathong W."/>
            <person name="Sittihan S."/>
            <person name="Ruangsuj P."/>
            <person name="Wanthongcharoen S."/>
            <person name="Thongpramul N."/>
            <person name="Pimmason S."/>
            <person name="Yu B."/>
            <person name="Yasawong M."/>
        </authorList>
    </citation>
    <scope>NUCLEOTIDE SEQUENCE [LARGE SCALE GENOMIC DNA]</scope>
    <source>
        <strain evidence="7 8">IM0101</strain>
    </source>
</reference>
<dbReference type="GO" id="GO:0009254">
    <property type="term" value="P:peptidoglycan turnover"/>
    <property type="evidence" value="ECO:0007669"/>
    <property type="project" value="TreeGrafter"/>
</dbReference>
<gene>
    <name evidence="7" type="ORF">D7Z54_16920</name>
</gene>
<feature type="compositionally biased region" description="Basic and acidic residues" evidence="4">
    <location>
        <begin position="49"/>
        <end position="58"/>
    </location>
</feature>
<keyword evidence="8" id="KW-1185">Reference proteome</keyword>
<feature type="signal peptide" evidence="5">
    <location>
        <begin position="1"/>
        <end position="19"/>
    </location>
</feature>
<dbReference type="PANTHER" id="PTHR30480">
    <property type="entry name" value="BETA-HEXOSAMINIDASE-RELATED"/>
    <property type="match status" value="1"/>
</dbReference>
<dbReference type="PROSITE" id="PS51257">
    <property type="entry name" value="PROKAR_LIPOPROTEIN"/>
    <property type="match status" value="1"/>
</dbReference>
<feature type="compositionally biased region" description="Low complexity" evidence="4">
    <location>
        <begin position="20"/>
        <end position="30"/>
    </location>
</feature>
<evidence type="ECO:0000256" key="3">
    <source>
        <dbReference type="ARBA" id="ARBA00023295"/>
    </source>
</evidence>
<dbReference type="InterPro" id="IPR050226">
    <property type="entry name" value="NagZ_Beta-hexosaminidase"/>
</dbReference>
<dbReference type="AlphaFoldDB" id="A0A3R9Q2C7"/>
<evidence type="ECO:0000256" key="2">
    <source>
        <dbReference type="ARBA" id="ARBA00022801"/>
    </source>
</evidence>
<keyword evidence="2 7" id="KW-0378">Hydrolase</keyword>
<dbReference type="PROSITE" id="PS00775">
    <property type="entry name" value="GLYCOSYL_HYDROL_F3"/>
    <property type="match status" value="1"/>
</dbReference>
<dbReference type="InterPro" id="IPR001764">
    <property type="entry name" value="Glyco_hydro_3_N"/>
</dbReference>
<dbReference type="RefSeq" id="WP_125557182.1">
    <property type="nucleotide sequence ID" value="NZ_RBVX01000017.1"/>
</dbReference>
<evidence type="ECO:0000259" key="6">
    <source>
        <dbReference type="Pfam" id="PF00933"/>
    </source>
</evidence>
<accession>A0A3R9Q2C7</accession>
<dbReference type="NCBIfam" id="NF003740">
    <property type="entry name" value="PRK05337.1"/>
    <property type="match status" value="1"/>
</dbReference>
<dbReference type="PANTHER" id="PTHR30480:SF16">
    <property type="entry name" value="GLYCOSIDE HYDROLASE FAMILY 3 DOMAIN PROTEIN"/>
    <property type="match status" value="1"/>
</dbReference>
<dbReference type="InterPro" id="IPR017853">
    <property type="entry name" value="GH"/>
</dbReference>
<feature type="chain" id="PRO_5039212061" evidence="5">
    <location>
        <begin position="20"/>
        <end position="421"/>
    </location>
</feature>
<organism evidence="7 8">
    <name type="scientific">Salibacterium salarium</name>
    <dbReference type="NCBI Taxonomy" id="284579"/>
    <lineage>
        <taxon>Bacteria</taxon>
        <taxon>Bacillati</taxon>
        <taxon>Bacillota</taxon>
        <taxon>Bacilli</taxon>
        <taxon>Bacillales</taxon>
        <taxon>Bacillaceae</taxon>
    </lineage>
</organism>
<dbReference type="GO" id="GO:0004563">
    <property type="term" value="F:beta-N-acetylhexosaminidase activity"/>
    <property type="evidence" value="ECO:0007669"/>
    <property type="project" value="UniProtKB-EC"/>
</dbReference>
<dbReference type="InterPro" id="IPR036962">
    <property type="entry name" value="Glyco_hydro_3_N_sf"/>
</dbReference>
<feature type="domain" description="Glycoside hydrolase family 3 N-terminal" evidence="6">
    <location>
        <begin position="68"/>
        <end position="390"/>
    </location>
</feature>
<dbReference type="EMBL" id="RBVX01000017">
    <property type="protein sequence ID" value="RSL32111.1"/>
    <property type="molecule type" value="Genomic_DNA"/>
</dbReference>
<dbReference type="EC" id="3.2.1.52" evidence="7"/>
<evidence type="ECO:0000313" key="7">
    <source>
        <dbReference type="EMBL" id="RSL32111.1"/>
    </source>
</evidence>
<dbReference type="OrthoDB" id="9805821at2"/>
<dbReference type="Proteomes" id="UP000275076">
    <property type="component" value="Unassembled WGS sequence"/>
</dbReference>
<evidence type="ECO:0000256" key="1">
    <source>
        <dbReference type="ARBA" id="ARBA00005336"/>
    </source>
</evidence>
<feature type="region of interest" description="Disordered" evidence="4">
    <location>
        <begin position="20"/>
        <end position="58"/>
    </location>
</feature>
<keyword evidence="5" id="KW-0732">Signal</keyword>
<proteinExistence type="inferred from homology"/>
<dbReference type="Pfam" id="PF00933">
    <property type="entry name" value="Glyco_hydro_3"/>
    <property type="match status" value="1"/>
</dbReference>
<evidence type="ECO:0000256" key="5">
    <source>
        <dbReference type="SAM" id="SignalP"/>
    </source>
</evidence>
<comment type="caution">
    <text evidence="7">The sequence shown here is derived from an EMBL/GenBank/DDBJ whole genome shotgun (WGS) entry which is preliminary data.</text>
</comment>
<sequence>MLKYIFVFTALMMVSGCTGNGSSENNNNEEPLQVNQSNEESDMEEEGQEKDTQEDKDPIAEQIETISLEDKVSQMMYVGVQGTSLSEHERSMIQEEHMGGLFLLEENIETGQQLRTFTSDILKANQKEDIPLFMGVDEEGGRVSRIPDSIKNFPSNAVIGKAENTELSKDIGALLAKKVKAFGFNMNFAPVLDVNNNPNNPVIGDRSFGADPALVSDLGTAAMQGIQAEHVVPVIKHFPGHGDTSVDSHINLPEVDKSLETMEEFELVPFRNAIEEGADMVMVAHILYPQIDDQYPSSLSKDVITGLLRDDLNFDGVVITDDMTMGAITENYGMAEAAVLSIQAGTDMFMMYQAMDGNYTEVKDAVLQAVEDGEIDENRINESVERILRLKKDYGLENKKPAQIEKETLNQEIAEVLNRLP</sequence>
<evidence type="ECO:0000256" key="4">
    <source>
        <dbReference type="SAM" id="MobiDB-lite"/>
    </source>
</evidence>
<dbReference type="Gene3D" id="3.20.20.300">
    <property type="entry name" value="Glycoside hydrolase, family 3, N-terminal domain"/>
    <property type="match status" value="1"/>
</dbReference>
<name>A0A3R9Q2C7_9BACI</name>
<feature type="compositionally biased region" description="Acidic residues" evidence="4">
    <location>
        <begin position="39"/>
        <end position="48"/>
    </location>
</feature>
<protein>
    <submittedName>
        <fullName evidence="7">Beta-N-acetylhexosaminidase</fullName>
        <ecNumber evidence="7">3.2.1.52</ecNumber>
    </submittedName>
</protein>